<dbReference type="Proteomes" id="UP000256269">
    <property type="component" value="Unassembled WGS sequence"/>
</dbReference>
<dbReference type="CDD" id="cd00143">
    <property type="entry name" value="PP2Cc"/>
    <property type="match status" value="1"/>
</dbReference>
<dbReference type="SUPFAM" id="SSF81606">
    <property type="entry name" value="PP2C-like"/>
    <property type="match status" value="1"/>
</dbReference>
<organism evidence="2 3">
    <name type="scientific">Kutzneria buriramensis</name>
    <dbReference type="NCBI Taxonomy" id="1045776"/>
    <lineage>
        <taxon>Bacteria</taxon>
        <taxon>Bacillati</taxon>
        <taxon>Actinomycetota</taxon>
        <taxon>Actinomycetes</taxon>
        <taxon>Pseudonocardiales</taxon>
        <taxon>Pseudonocardiaceae</taxon>
        <taxon>Kutzneria</taxon>
    </lineage>
</organism>
<dbReference type="SMART" id="SM00332">
    <property type="entry name" value="PP2Cc"/>
    <property type="match status" value="1"/>
</dbReference>
<name>A0A3E0HKA0_9PSEU</name>
<gene>
    <name evidence="2" type="ORF">BCF44_10668</name>
</gene>
<dbReference type="SMART" id="SM00331">
    <property type="entry name" value="PP2C_SIG"/>
    <property type="match status" value="1"/>
</dbReference>
<proteinExistence type="predicted"/>
<protein>
    <submittedName>
        <fullName evidence="2">Serine/threonine protein phosphatase PrpC</fullName>
    </submittedName>
</protein>
<dbReference type="AlphaFoldDB" id="A0A3E0HKA0"/>
<dbReference type="Pfam" id="PF13672">
    <property type="entry name" value="PP2C_2"/>
    <property type="match status" value="1"/>
</dbReference>
<evidence type="ECO:0000313" key="3">
    <source>
        <dbReference type="Proteomes" id="UP000256269"/>
    </source>
</evidence>
<dbReference type="RefSeq" id="WP_147328533.1">
    <property type="nucleotide sequence ID" value="NZ_CP144375.1"/>
</dbReference>
<dbReference type="OrthoDB" id="9801841at2"/>
<dbReference type="PROSITE" id="PS51746">
    <property type="entry name" value="PPM_2"/>
    <property type="match status" value="1"/>
</dbReference>
<keyword evidence="3" id="KW-1185">Reference proteome</keyword>
<comment type="caution">
    <text evidence="2">The sequence shown here is derived from an EMBL/GenBank/DDBJ whole genome shotgun (WGS) entry which is preliminary data.</text>
</comment>
<accession>A0A3E0HKA0</accession>
<dbReference type="InterPro" id="IPR036457">
    <property type="entry name" value="PPM-type-like_dom_sf"/>
</dbReference>
<dbReference type="EMBL" id="QUNO01000006">
    <property type="protein sequence ID" value="REH46904.1"/>
    <property type="molecule type" value="Genomic_DNA"/>
</dbReference>
<feature type="domain" description="PPM-type phosphatase" evidence="1">
    <location>
        <begin position="37"/>
        <end position="248"/>
    </location>
</feature>
<sequence length="258" mass="26405">MTCTGCGSAVAPSDNFCETCGLGQPTGRDHVEIDLGVAAGVSDRGLVHHRNEDALALRAADNAVFAVVSDGVSTADLADEASLAAVDAAIDVLVAGGPTVKAVAAANSAVAELPIRYDDTAPSCTYVSAAITADEVTIGWVGDSRAYWIGAEEALVLTVDDAHGHALTAWLGADAGEVEPHITTYYPAGPGVVVLCSDGLWNYLGSADELADRVRPLASQPRTAATELVRFAIGRGGHDNVTVVVAPLPSTSTRSDRP</sequence>
<evidence type="ECO:0000313" key="2">
    <source>
        <dbReference type="EMBL" id="REH46904.1"/>
    </source>
</evidence>
<reference evidence="2 3" key="1">
    <citation type="submission" date="2018-08" db="EMBL/GenBank/DDBJ databases">
        <title>Genomic Encyclopedia of Archaeal and Bacterial Type Strains, Phase II (KMG-II): from individual species to whole genera.</title>
        <authorList>
            <person name="Goeker M."/>
        </authorList>
    </citation>
    <scope>NUCLEOTIDE SEQUENCE [LARGE SCALE GENOMIC DNA]</scope>
    <source>
        <strain evidence="2 3">DSM 45791</strain>
    </source>
</reference>
<evidence type="ECO:0000259" key="1">
    <source>
        <dbReference type="PROSITE" id="PS51746"/>
    </source>
</evidence>
<dbReference type="Gene3D" id="3.60.40.10">
    <property type="entry name" value="PPM-type phosphatase domain"/>
    <property type="match status" value="1"/>
</dbReference>
<dbReference type="InterPro" id="IPR001932">
    <property type="entry name" value="PPM-type_phosphatase-like_dom"/>
</dbReference>